<dbReference type="FunFam" id="3.40.50.300:FF:000326">
    <property type="entry name" value="P-loop containing nucleoside triphosphate hydrolase"/>
    <property type="match status" value="1"/>
</dbReference>
<dbReference type="GO" id="GO:0005694">
    <property type="term" value="C:chromosome"/>
    <property type="evidence" value="ECO:0007669"/>
    <property type="project" value="UniProtKB-ARBA"/>
</dbReference>
<keyword evidence="4" id="KW-0067">ATP-binding</keyword>
<organism evidence="7 8">
    <name type="scientific">Tagetes erecta</name>
    <name type="common">African marigold</name>
    <dbReference type="NCBI Taxonomy" id="13708"/>
    <lineage>
        <taxon>Eukaryota</taxon>
        <taxon>Viridiplantae</taxon>
        <taxon>Streptophyta</taxon>
        <taxon>Embryophyta</taxon>
        <taxon>Tracheophyta</taxon>
        <taxon>Spermatophyta</taxon>
        <taxon>Magnoliopsida</taxon>
        <taxon>eudicotyledons</taxon>
        <taxon>Gunneridae</taxon>
        <taxon>Pentapetalae</taxon>
        <taxon>asterids</taxon>
        <taxon>campanulids</taxon>
        <taxon>Asterales</taxon>
        <taxon>Asteraceae</taxon>
        <taxon>Asteroideae</taxon>
        <taxon>Heliantheae alliance</taxon>
        <taxon>Tageteae</taxon>
        <taxon>Tagetes</taxon>
    </lineage>
</organism>
<dbReference type="InterPro" id="IPR041677">
    <property type="entry name" value="DNA2/NAM7_AAA_11"/>
</dbReference>
<evidence type="ECO:0000313" key="7">
    <source>
        <dbReference type="EMBL" id="KAK1410599.1"/>
    </source>
</evidence>
<evidence type="ECO:0000256" key="1">
    <source>
        <dbReference type="ARBA" id="ARBA00022741"/>
    </source>
</evidence>
<dbReference type="Gene3D" id="3.40.50.300">
    <property type="entry name" value="P-loop containing nucleotide triphosphate hydrolases"/>
    <property type="match status" value="2"/>
</dbReference>
<evidence type="ECO:0000256" key="3">
    <source>
        <dbReference type="ARBA" id="ARBA00022806"/>
    </source>
</evidence>
<evidence type="ECO:0000259" key="5">
    <source>
        <dbReference type="Pfam" id="PF13086"/>
    </source>
</evidence>
<dbReference type="EMBL" id="JAUHHV010000010">
    <property type="protein sequence ID" value="KAK1410599.1"/>
    <property type="molecule type" value="Genomic_DNA"/>
</dbReference>
<dbReference type="AlphaFoldDB" id="A0AAD8NI18"/>
<gene>
    <name evidence="7" type="ORF">QVD17_37136</name>
</gene>
<proteinExistence type="predicted"/>
<evidence type="ECO:0000256" key="4">
    <source>
        <dbReference type="ARBA" id="ARBA00022840"/>
    </source>
</evidence>
<sequence>MASSSSWRKAGTKKPELIDVVFTWSNDDVLNEDFYKNKVRKIPETFSSSTDYTMSFIRPLIEETHYELLSSMENISRASTRGIVVPRIKNIKKQSQKEEEFMWFAVHLMNLTTNARIWQALHAGKNMKLINKVLQSDPMGDQICSICSIEDTKKSASLNLQEAMCSFKLNTFQETAVWSCITARKCLHLESVNLIWGPPGTGKTKSVSCLLFGLWKMKCCTLTCAPTNNAVVEVAGRFMSLVIGSLEYDSYGLGDIVVSGNGKRMKIDDFQELDQVFLENRVSALSACLSPTSGWRSKATSMLSLLKSPEDEYSLYLRSEKRVDDDEDNDDEMFETRDVTFGLNMYGRPIVLKEKVLKSKDDKLSIKEFITKRFKILKEQLATMVRNLCRHMPTSLVTLQLFEKMMRVINLLQSVSDSVIQPFAISEESTIVNEFLQTVKEVLSETASFPTLTDDQEIGDFCLTNACVVFCTASSSSRLHTLETNFELLVVDEAGQLRECESVIPLQLSRLRDVVLIGDEKQLPAIVKSKICEKAEFGRSLFGRLVLLNHTRHLLKVQYRMHPAISRFPNKEFYGDRLLNGPNVEEQSYKKQFLEGDMFGSYSFIHLAHGKVEYDKTKSGKNMVEVAVIVQLLSKLHTESVEKNQKISVGCIAPYKSQVTTIEEKLGEKLGDIYRKGKCDFSVKVATVDGFQGCEEDVIIISTVTGVGSGSLGFLAAPERANVALTRARHCLWILGNGDTLKHSSQTWRQLVNDAMVRGCYHIGHHDKSLDQLIKSTLVDRGQFYSDKTWNRYKGKHHDGRNLNVPNIWPKVDEKGLSDRIAALSLPKDRGSSSSSWWRSQNDRKWLYQSRAVLRVDARRVHATSKLATSSL</sequence>
<dbReference type="InterPro" id="IPR041679">
    <property type="entry name" value="DNA2/NAM7-like_C"/>
</dbReference>
<keyword evidence="1" id="KW-0547">Nucleotide-binding</keyword>
<dbReference type="PANTHER" id="PTHR10887:SF442">
    <property type="entry name" value="DNA HELICASE"/>
    <property type="match status" value="1"/>
</dbReference>
<evidence type="ECO:0000256" key="2">
    <source>
        <dbReference type="ARBA" id="ARBA00022801"/>
    </source>
</evidence>
<evidence type="ECO:0000313" key="8">
    <source>
        <dbReference type="Proteomes" id="UP001229421"/>
    </source>
</evidence>
<dbReference type="InterPro" id="IPR047187">
    <property type="entry name" value="SF1_C_Upf1"/>
</dbReference>
<feature type="domain" description="DNA2/NAM7 helicase helicase" evidence="5">
    <location>
        <begin position="169"/>
        <end position="530"/>
    </location>
</feature>
<dbReference type="GO" id="GO:0016787">
    <property type="term" value="F:hydrolase activity"/>
    <property type="evidence" value="ECO:0007669"/>
    <property type="project" value="UniProtKB-KW"/>
</dbReference>
<reference evidence="7" key="1">
    <citation type="journal article" date="2023" name="bioRxiv">
        <title>Improved chromosome-level genome assembly for marigold (Tagetes erecta).</title>
        <authorList>
            <person name="Jiang F."/>
            <person name="Yuan L."/>
            <person name="Wang S."/>
            <person name="Wang H."/>
            <person name="Xu D."/>
            <person name="Wang A."/>
            <person name="Fan W."/>
        </authorList>
    </citation>
    <scope>NUCLEOTIDE SEQUENCE</scope>
    <source>
        <strain evidence="7">WSJ</strain>
        <tissue evidence="7">Leaf</tissue>
    </source>
</reference>
<dbReference type="SUPFAM" id="SSF52540">
    <property type="entry name" value="P-loop containing nucleoside triphosphate hydrolases"/>
    <property type="match status" value="1"/>
</dbReference>
<accession>A0AAD8NI18</accession>
<dbReference type="InterPro" id="IPR027417">
    <property type="entry name" value="P-loop_NTPase"/>
</dbReference>
<dbReference type="PANTHER" id="PTHR10887">
    <property type="entry name" value="DNA2/NAM7 HELICASE FAMILY"/>
    <property type="match status" value="1"/>
</dbReference>
<dbReference type="Proteomes" id="UP001229421">
    <property type="component" value="Unassembled WGS sequence"/>
</dbReference>
<protein>
    <submittedName>
        <fullName evidence="7">Uncharacterized protein</fullName>
    </submittedName>
</protein>
<keyword evidence="2" id="KW-0378">Hydrolase</keyword>
<dbReference type="InterPro" id="IPR045055">
    <property type="entry name" value="DNA2/NAM7-like"/>
</dbReference>
<dbReference type="Pfam" id="PF13087">
    <property type="entry name" value="AAA_12"/>
    <property type="match status" value="1"/>
</dbReference>
<feature type="domain" description="DNA2/NAM7 helicase-like C-terminal" evidence="6">
    <location>
        <begin position="538"/>
        <end position="738"/>
    </location>
</feature>
<evidence type="ECO:0000259" key="6">
    <source>
        <dbReference type="Pfam" id="PF13087"/>
    </source>
</evidence>
<dbReference type="GO" id="GO:0004386">
    <property type="term" value="F:helicase activity"/>
    <property type="evidence" value="ECO:0007669"/>
    <property type="project" value="UniProtKB-KW"/>
</dbReference>
<dbReference type="CDD" id="cd18808">
    <property type="entry name" value="SF1_C_Upf1"/>
    <property type="match status" value="1"/>
</dbReference>
<name>A0AAD8NI18_TARER</name>
<dbReference type="GO" id="GO:0005524">
    <property type="term" value="F:ATP binding"/>
    <property type="evidence" value="ECO:0007669"/>
    <property type="project" value="UniProtKB-KW"/>
</dbReference>
<comment type="caution">
    <text evidence="7">The sequence shown here is derived from an EMBL/GenBank/DDBJ whole genome shotgun (WGS) entry which is preliminary data.</text>
</comment>
<keyword evidence="8" id="KW-1185">Reference proteome</keyword>
<dbReference type="Pfam" id="PF13086">
    <property type="entry name" value="AAA_11"/>
    <property type="match status" value="1"/>
</dbReference>
<keyword evidence="3" id="KW-0347">Helicase</keyword>